<dbReference type="InterPro" id="IPR029028">
    <property type="entry name" value="Alpha/beta_knot_MTases"/>
</dbReference>
<reference evidence="3" key="1">
    <citation type="journal article" date="2014" name="Genome Announc.">
        <title>Draft genome sequence of Colletotrichum sublineola, a destructive pathogen of cultivated sorghum.</title>
        <authorList>
            <person name="Baroncelli R."/>
            <person name="Sanz-Martin J.M."/>
            <person name="Rech G.E."/>
            <person name="Sukno S.A."/>
            <person name="Thon M.R."/>
        </authorList>
    </citation>
    <scope>NUCLEOTIDE SEQUENCE [LARGE SCALE GENOMIC DNA]</scope>
    <source>
        <strain evidence="3">TX430BB</strain>
    </source>
</reference>
<dbReference type="InterPro" id="IPR003750">
    <property type="entry name" value="Put_MeTrfase-C9orf114-like"/>
</dbReference>
<comment type="caution">
    <text evidence="2">The sequence shown here is derived from an EMBL/GenBank/DDBJ whole genome shotgun (WGS) entry which is preliminary data.</text>
</comment>
<organism evidence="2 3">
    <name type="scientific">Colletotrichum sublineola</name>
    <name type="common">Sorghum anthracnose fungus</name>
    <dbReference type="NCBI Taxonomy" id="1173701"/>
    <lineage>
        <taxon>Eukaryota</taxon>
        <taxon>Fungi</taxon>
        <taxon>Dikarya</taxon>
        <taxon>Ascomycota</taxon>
        <taxon>Pezizomycotina</taxon>
        <taxon>Sordariomycetes</taxon>
        <taxon>Hypocreomycetidae</taxon>
        <taxon>Glomerellales</taxon>
        <taxon>Glomerellaceae</taxon>
        <taxon>Colletotrichum</taxon>
        <taxon>Colletotrichum graminicola species complex</taxon>
    </lineage>
</organism>
<dbReference type="PANTHER" id="PTHR12150:SF13">
    <property type="entry name" value="METHYLTRANSFERASE C9ORF114-RELATED"/>
    <property type="match status" value="1"/>
</dbReference>
<evidence type="ECO:0000256" key="1">
    <source>
        <dbReference type="ARBA" id="ARBA00009841"/>
    </source>
</evidence>
<dbReference type="SUPFAM" id="SSF50249">
    <property type="entry name" value="Nucleic acid-binding proteins"/>
    <property type="match status" value="1"/>
</dbReference>
<dbReference type="Proteomes" id="UP000027238">
    <property type="component" value="Unassembled WGS sequence"/>
</dbReference>
<sequence length="335" mass="37523">MAYDQRTKRRKTDEDNYVDTTRISSRFQPYEGGRTWTVSVAVPSSILTDAITAERRTAVAGRIARALAVFSIDEIVLFDDSPVESRPKNVDTKSYTGDVDGCHFLEHLLGYLEVPPFMRKMLFPLHPNLRLANQLPALEMPHHPNPTDWLPYREGVAGKGTPQGTLIDVGLKNPVLIEDEVPPNTRVTLAYPDYNTDKAEACDPSAPREEGGYYWGYQVRRAESLSAVFTECKYEGGYDVSIGTSERGRTLSEAFPSAAPMDFKHLLIVFGGPRGIEFAALNDKELEGMEMTPAKTKELFDHWVNVLPGQGSRTIRTDEAIWVALTSLRRLWAEV</sequence>
<name>A0A066XMF8_COLSU</name>
<dbReference type="Pfam" id="PF02598">
    <property type="entry name" value="Methyltrn_RNA_3"/>
    <property type="match status" value="1"/>
</dbReference>
<accession>A0A066XMF8</accession>
<protein>
    <recommendedName>
        <fullName evidence="4">Deoxyribose-phosphate aldolase</fullName>
    </recommendedName>
</protein>
<dbReference type="OMA" id="FFPIHKD"/>
<dbReference type="AlphaFoldDB" id="A0A066XMF8"/>
<evidence type="ECO:0000313" key="3">
    <source>
        <dbReference type="Proteomes" id="UP000027238"/>
    </source>
</evidence>
<dbReference type="PANTHER" id="PTHR12150">
    <property type="entry name" value="CLASS IV SAM-BINDING METHYLTRANSFERASE-RELATED"/>
    <property type="match status" value="1"/>
</dbReference>
<comment type="similarity">
    <text evidence="1">Belongs to the class IV-like SAM-binding methyltransferase superfamily.</text>
</comment>
<evidence type="ECO:0008006" key="4">
    <source>
        <dbReference type="Google" id="ProtNLM"/>
    </source>
</evidence>
<dbReference type="eggNOG" id="KOG3925">
    <property type="taxonomic scope" value="Eukaryota"/>
</dbReference>
<keyword evidence="3" id="KW-1185">Reference proteome</keyword>
<dbReference type="EMBL" id="JMSE01000607">
    <property type="protein sequence ID" value="KDN68839.1"/>
    <property type="molecule type" value="Genomic_DNA"/>
</dbReference>
<gene>
    <name evidence="2" type="ORF">CSUB01_10552</name>
</gene>
<dbReference type="STRING" id="1173701.A0A066XMF8"/>
<dbReference type="HOGENOM" id="CLU_017233_2_0_1"/>
<dbReference type="Gene3D" id="3.40.1280.10">
    <property type="match status" value="2"/>
</dbReference>
<dbReference type="CDD" id="cd18086">
    <property type="entry name" value="HsC9orf114-like"/>
    <property type="match status" value="1"/>
</dbReference>
<proteinExistence type="inferred from homology"/>
<dbReference type="SUPFAM" id="SSF75217">
    <property type="entry name" value="alpha/beta knot"/>
    <property type="match status" value="1"/>
</dbReference>
<dbReference type="InterPro" id="IPR012340">
    <property type="entry name" value="NA-bd_OB-fold"/>
</dbReference>
<dbReference type="InterPro" id="IPR029026">
    <property type="entry name" value="tRNA_m1G_MTases_N"/>
</dbReference>
<dbReference type="OrthoDB" id="361029at2759"/>
<evidence type="ECO:0000313" key="2">
    <source>
        <dbReference type="EMBL" id="KDN68839.1"/>
    </source>
</evidence>